<reference evidence="2 3" key="1">
    <citation type="submission" date="2020-08" db="EMBL/GenBank/DDBJ databases">
        <title>Genomic Encyclopedia of Type Strains, Phase IV (KMG-V): Genome sequencing to study the core and pangenomes of soil and plant-associated prokaryotes.</title>
        <authorList>
            <person name="Whitman W."/>
        </authorList>
    </citation>
    <scope>NUCLEOTIDE SEQUENCE [LARGE SCALE GENOMIC DNA]</scope>
    <source>
        <strain evidence="2 3">SEMIA 4011</strain>
    </source>
</reference>
<dbReference type="EMBL" id="JACIIJ010000003">
    <property type="protein sequence ID" value="MBB6220688.1"/>
    <property type="molecule type" value="Genomic_DNA"/>
</dbReference>
<dbReference type="InterPro" id="IPR025285">
    <property type="entry name" value="DUF4145"/>
</dbReference>
<organism evidence="2 3">
    <name type="scientific">Rhizobium leguminosarum</name>
    <dbReference type="NCBI Taxonomy" id="384"/>
    <lineage>
        <taxon>Bacteria</taxon>
        <taxon>Pseudomonadati</taxon>
        <taxon>Pseudomonadota</taxon>
        <taxon>Alphaproteobacteria</taxon>
        <taxon>Hyphomicrobiales</taxon>
        <taxon>Rhizobiaceae</taxon>
        <taxon>Rhizobium/Agrobacterium group</taxon>
        <taxon>Rhizobium</taxon>
    </lineage>
</organism>
<dbReference type="AlphaFoldDB" id="A0A7W9ZR51"/>
<evidence type="ECO:0000313" key="3">
    <source>
        <dbReference type="Proteomes" id="UP000517187"/>
    </source>
</evidence>
<evidence type="ECO:0000259" key="1">
    <source>
        <dbReference type="Pfam" id="PF13643"/>
    </source>
</evidence>
<proteinExistence type="predicted"/>
<protein>
    <recommendedName>
        <fullName evidence="1">DUF4145 domain-containing protein</fullName>
    </recommendedName>
</protein>
<dbReference type="RefSeq" id="WP_184693421.1">
    <property type="nucleotide sequence ID" value="NZ_JACIIJ010000003.1"/>
</dbReference>
<name>A0A7W9ZR51_RHILE</name>
<comment type="caution">
    <text evidence="2">The sequence shown here is derived from an EMBL/GenBank/DDBJ whole genome shotgun (WGS) entry which is preliminary data.</text>
</comment>
<feature type="domain" description="DUF4145" evidence="1">
    <location>
        <begin position="125"/>
        <end position="213"/>
    </location>
</feature>
<evidence type="ECO:0000313" key="2">
    <source>
        <dbReference type="EMBL" id="MBB6220688.1"/>
    </source>
</evidence>
<dbReference type="Proteomes" id="UP000517187">
    <property type="component" value="Unassembled WGS sequence"/>
</dbReference>
<sequence>MYRSLPAFPCPRCRNGHLKRGADVIHQKQPQHVKISLSKLELEDVSEGRFMCFLICDFTFCGEVVAVSGDFRTYDEHVYNGDTEEFDTYQDRKLFVKSMVPAPAVISWPEKLDKIPRDHLIQSFELFWVNTGACANRLRIVVETLLDQLNIAREGTKRSGKKGDLDLSERIDLLDAAKPGHKQSLDALRHVGNFGSHEGDADFDDLLVCYELLESTLIELVEERRAKLEAEAAAIISRKGKPKT</sequence>
<gene>
    <name evidence="2" type="ORF">GGE66_001646</name>
</gene>
<accession>A0A7W9ZR51</accession>
<dbReference type="Pfam" id="PF13643">
    <property type="entry name" value="DUF4145"/>
    <property type="match status" value="1"/>
</dbReference>